<dbReference type="PRINTS" id="PR00344">
    <property type="entry name" value="BCTRLSENSOR"/>
</dbReference>
<dbReference type="InterPro" id="IPR003661">
    <property type="entry name" value="HisK_dim/P_dom"/>
</dbReference>
<name>A0A1H9JWP6_FLAFI</name>
<dbReference type="AlphaFoldDB" id="A0A1H9JWP6"/>
<dbReference type="PANTHER" id="PTHR42878">
    <property type="entry name" value="TWO-COMPONENT HISTIDINE KINASE"/>
    <property type="match status" value="1"/>
</dbReference>
<evidence type="ECO:0000256" key="7">
    <source>
        <dbReference type="ARBA" id="ARBA00022840"/>
    </source>
</evidence>
<keyword evidence="8" id="KW-0902">Two-component regulatory system</keyword>
<dbReference type="Proteomes" id="UP000183658">
    <property type="component" value="Unassembled WGS sequence"/>
</dbReference>
<dbReference type="GO" id="GO:0007234">
    <property type="term" value="P:osmosensory signaling via phosphorelay pathway"/>
    <property type="evidence" value="ECO:0007669"/>
    <property type="project" value="TreeGrafter"/>
</dbReference>
<accession>A0A1H9JWP6</accession>
<dbReference type="SMART" id="SM00388">
    <property type="entry name" value="HisKA"/>
    <property type="match status" value="1"/>
</dbReference>
<keyword evidence="4" id="KW-0808">Transferase</keyword>
<dbReference type="Gene3D" id="1.10.287.130">
    <property type="match status" value="1"/>
</dbReference>
<dbReference type="CDD" id="cd00075">
    <property type="entry name" value="HATPase"/>
    <property type="match status" value="1"/>
</dbReference>
<dbReference type="RefSeq" id="WP_074723104.1">
    <property type="nucleotide sequence ID" value="NZ_CBCRVS010000004.1"/>
</dbReference>
<reference evidence="11" key="1">
    <citation type="submission" date="2016-10" db="EMBL/GenBank/DDBJ databases">
        <authorList>
            <person name="Varghese N."/>
            <person name="Submissions S."/>
        </authorList>
    </citation>
    <scope>NUCLEOTIDE SEQUENCE [LARGE SCALE GENOMIC DNA]</scope>
    <source>
        <strain evidence="11">DSM 15719</strain>
    </source>
</reference>
<dbReference type="PROSITE" id="PS50109">
    <property type="entry name" value="HIS_KIN"/>
    <property type="match status" value="1"/>
</dbReference>
<organism evidence="10 11">
    <name type="scientific">Flavobacterium frigoris</name>
    <dbReference type="NCBI Taxonomy" id="229204"/>
    <lineage>
        <taxon>Bacteria</taxon>
        <taxon>Pseudomonadati</taxon>
        <taxon>Bacteroidota</taxon>
        <taxon>Flavobacteriia</taxon>
        <taxon>Flavobacteriales</taxon>
        <taxon>Flavobacteriaceae</taxon>
        <taxon>Flavobacterium</taxon>
    </lineage>
</organism>
<dbReference type="Pfam" id="PF02518">
    <property type="entry name" value="HATPase_c"/>
    <property type="match status" value="1"/>
</dbReference>
<evidence type="ECO:0000256" key="3">
    <source>
        <dbReference type="ARBA" id="ARBA00022553"/>
    </source>
</evidence>
<keyword evidence="7" id="KW-0067">ATP-binding</keyword>
<evidence type="ECO:0000259" key="9">
    <source>
        <dbReference type="PROSITE" id="PS50109"/>
    </source>
</evidence>
<dbReference type="InterPro" id="IPR003594">
    <property type="entry name" value="HATPase_dom"/>
</dbReference>
<feature type="domain" description="Histidine kinase" evidence="9">
    <location>
        <begin position="25"/>
        <end position="238"/>
    </location>
</feature>
<evidence type="ECO:0000256" key="1">
    <source>
        <dbReference type="ARBA" id="ARBA00000085"/>
    </source>
</evidence>
<evidence type="ECO:0000256" key="4">
    <source>
        <dbReference type="ARBA" id="ARBA00022679"/>
    </source>
</evidence>
<dbReference type="CDD" id="cd00082">
    <property type="entry name" value="HisKA"/>
    <property type="match status" value="1"/>
</dbReference>
<evidence type="ECO:0000313" key="10">
    <source>
        <dbReference type="EMBL" id="SEQ91259.1"/>
    </source>
</evidence>
<keyword evidence="5" id="KW-0547">Nucleotide-binding</keyword>
<dbReference type="SUPFAM" id="SSF55874">
    <property type="entry name" value="ATPase domain of HSP90 chaperone/DNA topoisomerase II/histidine kinase"/>
    <property type="match status" value="1"/>
</dbReference>
<dbReference type="Gene3D" id="3.30.565.10">
    <property type="entry name" value="Histidine kinase-like ATPase, C-terminal domain"/>
    <property type="match status" value="1"/>
</dbReference>
<comment type="catalytic activity">
    <reaction evidence="1">
        <text>ATP + protein L-histidine = ADP + protein N-phospho-L-histidine.</text>
        <dbReference type="EC" id="2.7.13.3"/>
    </reaction>
</comment>
<dbReference type="EMBL" id="FOFZ01000005">
    <property type="protein sequence ID" value="SEQ91259.1"/>
    <property type="molecule type" value="Genomic_DNA"/>
</dbReference>
<dbReference type="InterPro" id="IPR036097">
    <property type="entry name" value="HisK_dim/P_sf"/>
</dbReference>
<dbReference type="InterPro" id="IPR036890">
    <property type="entry name" value="HATPase_C_sf"/>
</dbReference>
<keyword evidence="11" id="KW-1185">Reference proteome</keyword>
<dbReference type="SUPFAM" id="SSF47384">
    <property type="entry name" value="Homodimeric domain of signal transducing histidine kinase"/>
    <property type="match status" value="1"/>
</dbReference>
<evidence type="ECO:0000256" key="6">
    <source>
        <dbReference type="ARBA" id="ARBA00022777"/>
    </source>
</evidence>
<dbReference type="Pfam" id="PF00512">
    <property type="entry name" value="HisKA"/>
    <property type="match status" value="1"/>
</dbReference>
<dbReference type="GO" id="GO:0000156">
    <property type="term" value="F:phosphorelay response regulator activity"/>
    <property type="evidence" value="ECO:0007669"/>
    <property type="project" value="TreeGrafter"/>
</dbReference>
<evidence type="ECO:0000313" key="11">
    <source>
        <dbReference type="Proteomes" id="UP000183658"/>
    </source>
</evidence>
<dbReference type="SMART" id="SM00387">
    <property type="entry name" value="HATPase_c"/>
    <property type="match status" value="1"/>
</dbReference>
<evidence type="ECO:0000256" key="2">
    <source>
        <dbReference type="ARBA" id="ARBA00012438"/>
    </source>
</evidence>
<protein>
    <recommendedName>
        <fullName evidence="2">histidine kinase</fullName>
        <ecNumber evidence="2">2.7.13.3</ecNumber>
    </recommendedName>
</protein>
<dbReference type="GO" id="GO:0005524">
    <property type="term" value="F:ATP binding"/>
    <property type="evidence" value="ECO:0007669"/>
    <property type="project" value="UniProtKB-KW"/>
</dbReference>
<evidence type="ECO:0000256" key="5">
    <source>
        <dbReference type="ARBA" id="ARBA00022741"/>
    </source>
</evidence>
<dbReference type="InterPro" id="IPR005467">
    <property type="entry name" value="His_kinase_dom"/>
</dbReference>
<dbReference type="GO" id="GO:0030295">
    <property type="term" value="F:protein kinase activator activity"/>
    <property type="evidence" value="ECO:0007669"/>
    <property type="project" value="TreeGrafter"/>
</dbReference>
<gene>
    <name evidence="10" type="ORF">SAMN05444355_10584</name>
</gene>
<dbReference type="InterPro" id="IPR050351">
    <property type="entry name" value="BphY/WalK/GraS-like"/>
</dbReference>
<proteinExistence type="predicted"/>
<keyword evidence="3" id="KW-0597">Phosphoprotein</keyword>
<dbReference type="EC" id="2.7.13.3" evidence="2"/>
<sequence>MIEPEKRCQEELTALKKEFEEFVYIVSHDIKTPMRAIVNIATWIEDDLGPDVNKDILDNFNLLKNRVGRLENMMNALLELSRVNRTKMELFEVSIPKLVNDCIEMLGDTINVEFHLTYNLLDKKCITLGKKLEKVIYSLLHNAIQFHDKVQKNVFVEVIENETDYEFVISDDGPGIPEEVKDKIFSIFYTANSKDVVDSTGAGLAICDKIIKMVGGKIQYAPGLNCGSIFKFNWPKTITVNN</sequence>
<evidence type="ECO:0000256" key="8">
    <source>
        <dbReference type="ARBA" id="ARBA00023012"/>
    </source>
</evidence>
<dbReference type="PANTHER" id="PTHR42878:SF7">
    <property type="entry name" value="SENSOR HISTIDINE KINASE GLRK"/>
    <property type="match status" value="1"/>
</dbReference>
<dbReference type="InterPro" id="IPR004358">
    <property type="entry name" value="Sig_transdc_His_kin-like_C"/>
</dbReference>
<dbReference type="GO" id="GO:0000155">
    <property type="term" value="F:phosphorelay sensor kinase activity"/>
    <property type="evidence" value="ECO:0007669"/>
    <property type="project" value="InterPro"/>
</dbReference>
<keyword evidence="6 10" id="KW-0418">Kinase</keyword>